<dbReference type="Gene3D" id="3.40.710.10">
    <property type="entry name" value="DD-peptidase/beta-lactamase superfamily"/>
    <property type="match status" value="1"/>
</dbReference>
<dbReference type="InterPro" id="IPR012338">
    <property type="entry name" value="Beta-lactam/transpept-like"/>
</dbReference>
<dbReference type="Pfam" id="PF00144">
    <property type="entry name" value="Beta-lactamase"/>
    <property type="match status" value="1"/>
</dbReference>
<comment type="similarity">
    <text evidence="1">Belongs to the class-A beta-lactamase family.</text>
</comment>
<name>A0A1V6TIE5_9EURO</name>
<protein>
    <recommendedName>
        <fullName evidence="3">Beta-lactamase-related domain-containing protein</fullName>
    </recommendedName>
</protein>
<keyword evidence="5" id="KW-1185">Reference proteome</keyword>
<dbReference type="EMBL" id="MLQL01000008">
    <property type="protein sequence ID" value="OQE25710.1"/>
    <property type="molecule type" value="Genomic_DNA"/>
</dbReference>
<sequence length="467" mass="50669">MSFLQLLAPSCTPKSLAGTIFNALKTKAAAADTAVPTANVDGMTHETSNGSLESNGVNCSTSVNGSNGVDSSSVGSQMEKFSLSVRRAITDSKPVMHSYVCSVVNKKGEQLYALSEGTLSQDSNTEVGFDAVYGMASLTKLMTTVAIMICVERGQISLDDDVAPILPDLCALPVLDGVDSEGQCLTKPRTKTITLRSLMSHQSGCGYHSSPPLARWVKQNGKTNSVFDNDFEVMKTYPLLFEPGEGWMYGSGTDWAGEAIARINNTTLEEFMRSNIWEPLDMASTTFHPELHPGMVDRLVAMYERRDDHGLERGAWLSRIPAQHDCGGHGLWSTPRDWTKFLSMVLADGGSILSKPSIDEIFKSQTIGSSDLQELLTGPLRASLRSTVDMDAGRIKMALGGPLYMDAIPGRRSAGTLQWAGRPNLFWWIDWAKGVAAATFTQVISQADAKFEGLTSEFKMAVYAEFT</sequence>
<feature type="domain" description="Beta-lactamase-related" evidence="3">
    <location>
        <begin position="104"/>
        <end position="442"/>
    </location>
</feature>
<dbReference type="GO" id="GO:0016787">
    <property type="term" value="F:hydrolase activity"/>
    <property type="evidence" value="ECO:0007669"/>
    <property type="project" value="UniProtKB-KW"/>
</dbReference>
<evidence type="ECO:0000313" key="4">
    <source>
        <dbReference type="EMBL" id="OQE25710.1"/>
    </source>
</evidence>
<dbReference type="AlphaFoldDB" id="A0A1V6TIE5"/>
<dbReference type="PANTHER" id="PTHR43283">
    <property type="entry name" value="BETA-LACTAMASE-RELATED"/>
    <property type="match status" value="1"/>
</dbReference>
<evidence type="ECO:0000313" key="5">
    <source>
        <dbReference type="Proteomes" id="UP000191342"/>
    </source>
</evidence>
<dbReference type="InterPro" id="IPR050789">
    <property type="entry name" value="Diverse_Enzym_Activities"/>
</dbReference>
<dbReference type="PANTHER" id="PTHR43283:SF17">
    <property type="entry name" value="(LOVD), PUTATIVE (AFU_ORTHOLOGUE AFUA_5G00920)-RELATED"/>
    <property type="match status" value="1"/>
</dbReference>
<dbReference type="OrthoDB" id="428260at2759"/>
<evidence type="ECO:0000256" key="2">
    <source>
        <dbReference type="ARBA" id="ARBA00022801"/>
    </source>
</evidence>
<proteinExistence type="inferred from homology"/>
<comment type="caution">
    <text evidence="4">The sequence shown here is derived from an EMBL/GenBank/DDBJ whole genome shotgun (WGS) entry which is preliminary data.</text>
</comment>
<dbReference type="Proteomes" id="UP000191342">
    <property type="component" value="Unassembled WGS sequence"/>
</dbReference>
<dbReference type="InterPro" id="IPR001466">
    <property type="entry name" value="Beta-lactam-related"/>
</dbReference>
<keyword evidence="2" id="KW-0378">Hydrolase</keyword>
<accession>A0A1V6TIE5</accession>
<evidence type="ECO:0000259" key="3">
    <source>
        <dbReference type="Pfam" id="PF00144"/>
    </source>
</evidence>
<reference evidence="5" key="1">
    <citation type="journal article" date="2017" name="Nat. Microbiol.">
        <title>Global analysis of biosynthetic gene clusters reveals vast potential of secondary metabolite production in Penicillium species.</title>
        <authorList>
            <person name="Nielsen J.C."/>
            <person name="Grijseels S."/>
            <person name="Prigent S."/>
            <person name="Ji B."/>
            <person name="Dainat J."/>
            <person name="Nielsen K.F."/>
            <person name="Frisvad J.C."/>
            <person name="Workman M."/>
            <person name="Nielsen J."/>
        </authorList>
    </citation>
    <scope>NUCLEOTIDE SEQUENCE [LARGE SCALE GENOMIC DNA]</scope>
    <source>
        <strain evidence="5">IBT 14082</strain>
    </source>
</reference>
<gene>
    <name evidence="4" type="ORF">PENFLA_c008G02449</name>
</gene>
<dbReference type="SUPFAM" id="SSF56601">
    <property type="entry name" value="beta-lactamase/transpeptidase-like"/>
    <property type="match status" value="1"/>
</dbReference>
<organism evidence="4 5">
    <name type="scientific">Penicillium flavigenum</name>
    <dbReference type="NCBI Taxonomy" id="254877"/>
    <lineage>
        <taxon>Eukaryota</taxon>
        <taxon>Fungi</taxon>
        <taxon>Dikarya</taxon>
        <taxon>Ascomycota</taxon>
        <taxon>Pezizomycotina</taxon>
        <taxon>Eurotiomycetes</taxon>
        <taxon>Eurotiomycetidae</taxon>
        <taxon>Eurotiales</taxon>
        <taxon>Aspergillaceae</taxon>
        <taxon>Penicillium</taxon>
    </lineage>
</organism>
<dbReference type="STRING" id="254877.A0A1V6TIE5"/>
<evidence type="ECO:0000256" key="1">
    <source>
        <dbReference type="ARBA" id="ARBA00009009"/>
    </source>
</evidence>